<evidence type="ECO:0000256" key="3">
    <source>
        <dbReference type="SAM" id="SignalP"/>
    </source>
</evidence>
<feature type="chain" id="PRO_5012134968" description="Phospholipase C" evidence="3">
    <location>
        <begin position="20"/>
        <end position="625"/>
    </location>
</feature>
<sequence length="625" mass="69446">MRSLSLCTAAALASSLARAASLSDIDHVVLFMQENRAFDHYFGSMAGVRGFNDANVQLNGNVPVWKQVTSPGLTHDADYVTPWHLNYLGGDWPEATQCMVAGGNGWHENHLAYNLGKNDHWAVNNTPWSIGFYKKQDVPTHWALAEGWIVGDMYQESVVASTNPNRVSWISGSINAPGSPQRPDQGGNPYIDNNESPGCHPDPFNCFPLKWKTAGEHYQEAGIEWQVFQDKDNFDDNAYAWFEQFQNAKTASSLYKRGFKGLSLDTFYQRAANGTLPEVSYIVGPMQLSEHPPYSPNDGAWLQTQIAQAVINSPKYNATALIVSYDETGGWFDHVSPYHAPDGTPGEWIDDPWGQVGHTFTGPGFRVPFYIISPFTRNGGVYTAHADHSSQILFVEKWQAAKGRSVTTEQMMPWRRQHMGDLVDAFDFEHPDYSLPNLPVPPAPHKNARGQYDGSAHCEANHAKTQPPVPYSGPGVIHDMASVVEHGFKSLRGKLTEGRFLVFEADGLALTSASPLHGQTEDDLTLTPATPAHNDERQRWIVHAVQIGGVDFTLQSYADKRFVCSDLALCQDRQQAVVFELDFSAGKGYSLKAKHLASFLAAKGDYRSLSYQHTRAYWHVFSVSY</sequence>
<evidence type="ECO:0000313" key="5">
    <source>
        <dbReference type="Proteomes" id="UP000226192"/>
    </source>
</evidence>
<protein>
    <recommendedName>
        <fullName evidence="6">Phospholipase C</fullName>
    </recommendedName>
</protein>
<feature type="region of interest" description="Disordered" evidence="2">
    <location>
        <begin position="171"/>
        <end position="195"/>
    </location>
</feature>
<dbReference type="STRING" id="1399860.A0A2C5XWH9"/>
<dbReference type="InterPro" id="IPR017850">
    <property type="entry name" value="Alkaline_phosphatase_core_sf"/>
</dbReference>
<dbReference type="OrthoDB" id="5135119at2759"/>
<dbReference type="PANTHER" id="PTHR31956:SF1">
    <property type="entry name" value="NON-SPECIFIC PHOSPHOLIPASE C1"/>
    <property type="match status" value="1"/>
</dbReference>
<keyword evidence="5" id="KW-1185">Reference proteome</keyword>
<dbReference type="Gene3D" id="3.40.720.10">
    <property type="entry name" value="Alkaline Phosphatase, subunit A"/>
    <property type="match status" value="2"/>
</dbReference>
<comment type="caution">
    <text evidence="4">The sequence shown here is derived from an EMBL/GenBank/DDBJ whole genome shotgun (WGS) entry which is preliminary data.</text>
</comment>
<name>A0A2C5XWH9_9HYPO</name>
<dbReference type="GO" id="GO:0042578">
    <property type="term" value="F:phosphoric ester hydrolase activity"/>
    <property type="evidence" value="ECO:0007669"/>
    <property type="project" value="UniProtKB-ARBA"/>
</dbReference>
<evidence type="ECO:0008006" key="6">
    <source>
        <dbReference type="Google" id="ProtNLM"/>
    </source>
</evidence>
<evidence type="ECO:0000313" key="4">
    <source>
        <dbReference type="EMBL" id="PHH59064.1"/>
    </source>
</evidence>
<organism evidence="4 5">
    <name type="scientific">Ophiocordyceps australis</name>
    <dbReference type="NCBI Taxonomy" id="1399860"/>
    <lineage>
        <taxon>Eukaryota</taxon>
        <taxon>Fungi</taxon>
        <taxon>Dikarya</taxon>
        <taxon>Ascomycota</taxon>
        <taxon>Pezizomycotina</taxon>
        <taxon>Sordariomycetes</taxon>
        <taxon>Hypocreomycetidae</taxon>
        <taxon>Hypocreales</taxon>
        <taxon>Ophiocordycipitaceae</taxon>
        <taxon>Ophiocordyceps</taxon>
    </lineage>
</organism>
<proteinExistence type="predicted"/>
<dbReference type="CDD" id="cd16014">
    <property type="entry name" value="PLC"/>
    <property type="match status" value="1"/>
</dbReference>
<dbReference type="Proteomes" id="UP000226192">
    <property type="component" value="Unassembled WGS sequence"/>
</dbReference>
<dbReference type="InterPro" id="IPR007312">
    <property type="entry name" value="Phosphoesterase"/>
</dbReference>
<dbReference type="PANTHER" id="PTHR31956">
    <property type="entry name" value="NON-SPECIFIC PHOSPHOLIPASE C4-RELATED"/>
    <property type="match status" value="1"/>
</dbReference>
<keyword evidence="1" id="KW-0378">Hydrolase</keyword>
<gene>
    <name evidence="4" type="ORF">CDD81_3829</name>
</gene>
<dbReference type="Pfam" id="PF04185">
    <property type="entry name" value="Phosphoesterase"/>
    <property type="match status" value="1"/>
</dbReference>
<feature type="signal peptide" evidence="3">
    <location>
        <begin position="1"/>
        <end position="19"/>
    </location>
</feature>
<reference evidence="4 5" key="1">
    <citation type="submission" date="2017-06" db="EMBL/GenBank/DDBJ databases">
        <title>Ant-infecting Ophiocordyceps genomes reveal a high diversity of potential behavioral manipulation genes and a possible major role for enterotoxins.</title>
        <authorList>
            <person name="De Bekker C."/>
            <person name="Evans H.C."/>
            <person name="Brachmann A."/>
            <person name="Hughes D.P."/>
        </authorList>
    </citation>
    <scope>NUCLEOTIDE SEQUENCE [LARGE SCALE GENOMIC DNA]</scope>
    <source>
        <strain evidence="4 5">Map64</strain>
    </source>
</reference>
<dbReference type="AlphaFoldDB" id="A0A2C5XWH9"/>
<keyword evidence="3" id="KW-0732">Signal</keyword>
<evidence type="ECO:0000256" key="1">
    <source>
        <dbReference type="ARBA" id="ARBA00022801"/>
    </source>
</evidence>
<evidence type="ECO:0000256" key="2">
    <source>
        <dbReference type="SAM" id="MobiDB-lite"/>
    </source>
</evidence>
<accession>A0A2C5XWH9</accession>
<dbReference type="EMBL" id="NJET01000245">
    <property type="protein sequence ID" value="PHH59064.1"/>
    <property type="molecule type" value="Genomic_DNA"/>
</dbReference>